<dbReference type="GO" id="GO:0009055">
    <property type="term" value="F:electron transfer activity"/>
    <property type="evidence" value="ECO:0007669"/>
    <property type="project" value="InterPro"/>
</dbReference>
<evidence type="ECO:0000256" key="7">
    <source>
        <dbReference type="ARBA" id="ARBA00022723"/>
    </source>
</evidence>
<dbReference type="Gene3D" id="1.20.950.20">
    <property type="entry name" value="Transmembrane di-heme cytochromes, Chain C"/>
    <property type="match status" value="1"/>
</dbReference>
<evidence type="ECO:0000256" key="3">
    <source>
        <dbReference type="ARBA" id="ARBA00022448"/>
    </source>
</evidence>
<keyword evidence="8" id="KW-0249">Electron transport</keyword>
<dbReference type="PANTHER" id="PTHR30529">
    <property type="entry name" value="CYTOCHROME B561"/>
    <property type="match status" value="1"/>
</dbReference>
<comment type="subcellular location">
    <subcellularLocation>
        <location evidence="2">Cell membrane</location>
        <topology evidence="2">Multi-pass membrane protein</topology>
    </subcellularLocation>
</comment>
<dbReference type="InterPro" id="IPR011577">
    <property type="entry name" value="Cyt_b561_bac/Ni-Hgenase"/>
</dbReference>
<accession>A0A4V5MNK7</accession>
<reference evidence="15 16" key="1">
    <citation type="submission" date="2019-04" db="EMBL/GenBank/DDBJ databases">
        <title>Chitiniphilus eburnea sp. nov., a novel chitinolytic bacterium isolated from aquaculture sludge.</title>
        <authorList>
            <person name="Sheng M."/>
        </authorList>
    </citation>
    <scope>NUCLEOTIDE SEQUENCE [LARGE SCALE GENOMIC DNA]</scope>
    <source>
        <strain evidence="15 16">HX-2-15</strain>
    </source>
</reference>
<keyword evidence="9 13" id="KW-1133">Transmembrane helix</keyword>
<keyword evidence="4" id="KW-1003">Cell membrane</keyword>
<dbReference type="AlphaFoldDB" id="A0A4V5MNK7"/>
<dbReference type="Proteomes" id="UP000310016">
    <property type="component" value="Unassembled WGS sequence"/>
</dbReference>
<keyword evidence="3" id="KW-0813">Transport</keyword>
<name>A0A4V5MNK7_9NEIS</name>
<dbReference type="InterPro" id="IPR052168">
    <property type="entry name" value="Cytochrome_b561_oxidase"/>
</dbReference>
<dbReference type="InterPro" id="IPR016174">
    <property type="entry name" value="Di-haem_cyt_TM"/>
</dbReference>
<keyword evidence="10" id="KW-0408">Iron</keyword>
<dbReference type="PANTHER" id="PTHR30529:SF1">
    <property type="entry name" value="CYTOCHROME B561 HOMOLOG 2"/>
    <property type="match status" value="1"/>
</dbReference>
<evidence type="ECO:0000256" key="10">
    <source>
        <dbReference type="ARBA" id="ARBA00023004"/>
    </source>
</evidence>
<evidence type="ECO:0000256" key="6">
    <source>
        <dbReference type="ARBA" id="ARBA00022692"/>
    </source>
</evidence>
<evidence type="ECO:0000256" key="2">
    <source>
        <dbReference type="ARBA" id="ARBA00004651"/>
    </source>
</evidence>
<feature type="transmembrane region" description="Helical" evidence="13">
    <location>
        <begin position="84"/>
        <end position="106"/>
    </location>
</feature>
<feature type="transmembrane region" description="Helical" evidence="13">
    <location>
        <begin position="12"/>
        <end position="31"/>
    </location>
</feature>
<comment type="cofactor">
    <cofactor evidence="1">
        <name>heme b</name>
        <dbReference type="ChEBI" id="CHEBI:60344"/>
    </cofactor>
</comment>
<evidence type="ECO:0000256" key="1">
    <source>
        <dbReference type="ARBA" id="ARBA00001970"/>
    </source>
</evidence>
<dbReference type="GO" id="GO:0046872">
    <property type="term" value="F:metal ion binding"/>
    <property type="evidence" value="ECO:0007669"/>
    <property type="project" value="UniProtKB-KW"/>
</dbReference>
<gene>
    <name evidence="15" type="ORF">FAZ21_18390</name>
</gene>
<protein>
    <submittedName>
        <fullName evidence="15">Cytochrome b</fullName>
    </submittedName>
</protein>
<evidence type="ECO:0000256" key="5">
    <source>
        <dbReference type="ARBA" id="ARBA00022617"/>
    </source>
</evidence>
<keyword evidence="6 13" id="KW-0812">Transmembrane</keyword>
<sequence>MSKTRYDGVQIAFHWLIALLIVAAFGLALYVDDLPLSALKFKLYAYHKWIGISVLALVVLRLVWRAWRGAPSALPGQPAWQVKAAAGIHHLLYLLMLALPLVGWLMSSAKGFPVVLFGVLQLPDLVSRNEALGHQLAELHEVLAYLLLAVVVLHVLAALKHHIIDRDDTLRRMLPGRG</sequence>
<evidence type="ECO:0000256" key="11">
    <source>
        <dbReference type="ARBA" id="ARBA00023136"/>
    </source>
</evidence>
<comment type="caution">
    <text evidence="15">The sequence shown here is derived from an EMBL/GenBank/DDBJ whole genome shotgun (WGS) entry which is preliminary data.</text>
</comment>
<dbReference type="GO" id="GO:0005886">
    <property type="term" value="C:plasma membrane"/>
    <property type="evidence" value="ECO:0007669"/>
    <property type="project" value="UniProtKB-SubCell"/>
</dbReference>
<dbReference type="Pfam" id="PF01292">
    <property type="entry name" value="Ni_hydr_CYTB"/>
    <property type="match status" value="1"/>
</dbReference>
<organism evidence="15 16">
    <name type="scientific">Chitiniphilus eburneus</name>
    <dbReference type="NCBI Taxonomy" id="2571148"/>
    <lineage>
        <taxon>Bacteria</taxon>
        <taxon>Pseudomonadati</taxon>
        <taxon>Pseudomonadota</taxon>
        <taxon>Betaproteobacteria</taxon>
        <taxon>Neisseriales</taxon>
        <taxon>Chitinibacteraceae</taxon>
        <taxon>Chitiniphilus</taxon>
    </lineage>
</organism>
<dbReference type="GO" id="GO:0022904">
    <property type="term" value="P:respiratory electron transport chain"/>
    <property type="evidence" value="ECO:0007669"/>
    <property type="project" value="InterPro"/>
</dbReference>
<dbReference type="SUPFAM" id="SSF81342">
    <property type="entry name" value="Transmembrane di-heme cytochromes"/>
    <property type="match status" value="1"/>
</dbReference>
<dbReference type="GO" id="GO:0020037">
    <property type="term" value="F:heme binding"/>
    <property type="evidence" value="ECO:0007669"/>
    <property type="project" value="TreeGrafter"/>
</dbReference>
<evidence type="ECO:0000313" key="15">
    <source>
        <dbReference type="EMBL" id="TJZ65198.1"/>
    </source>
</evidence>
<proteinExistence type="inferred from homology"/>
<evidence type="ECO:0000256" key="9">
    <source>
        <dbReference type="ARBA" id="ARBA00022989"/>
    </source>
</evidence>
<keyword evidence="11 13" id="KW-0472">Membrane</keyword>
<comment type="similarity">
    <text evidence="12">Belongs to the cytochrome b561 family.</text>
</comment>
<feature type="transmembrane region" description="Helical" evidence="13">
    <location>
        <begin position="142"/>
        <end position="163"/>
    </location>
</feature>
<evidence type="ECO:0000256" key="8">
    <source>
        <dbReference type="ARBA" id="ARBA00022982"/>
    </source>
</evidence>
<keyword evidence="16" id="KW-1185">Reference proteome</keyword>
<evidence type="ECO:0000256" key="13">
    <source>
        <dbReference type="SAM" id="Phobius"/>
    </source>
</evidence>
<evidence type="ECO:0000313" key="16">
    <source>
        <dbReference type="Proteomes" id="UP000310016"/>
    </source>
</evidence>
<feature type="transmembrane region" description="Helical" evidence="13">
    <location>
        <begin position="43"/>
        <end position="64"/>
    </location>
</feature>
<feature type="domain" description="Cytochrome b561 bacterial/Ni-hydrogenase" evidence="14">
    <location>
        <begin position="5"/>
        <end position="176"/>
    </location>
</feature>
<keyword evidence="7" id="KW-0479">Metal-binding</keyword>
<dbReference type="EMBL" id="SUMF01000039">
    <property type="protein sequence ID" value="TJZ65198.1"/>
    <property type="molecule type" value="Genomic_DNA"/>
</dbReference>
<dbReference type="RefSeq" id="WP_136774895.1">
    <property type="nucleotide sequence ID" value="NZ_CP156074.1"/>
</dbReference>
<evidence type="ECO:0000256" key="12">
    <source>
        <dbReference type="ARBA" id="ARBA00037975"/>
    </source>
</evidence>
<keyword evidence="5" id="KW-0349">Heme</keyword>
<dbReference type="OrthoDB" id="8536275at2"/>
<evidence type="ECO:0000259" key="14">
    <source>
        <dbReference type="Pfam" id="PF01292"/>
    </source>
</evidence>
<evidence type="ECO:0000256" key="4">
    <source>
        <dbReference type="ARBA" id="ARBA00022475"/>
    </source>
</evidence>